<feature type="transmembrane region" description="Helical" evidence="7">
    <location>
        <begin position="264"/>
        <end position="287"/>
    </location>
</feature>
<sequence>MPRDLKASSDRTVRAVGRPETGIKPDTGLKNDAKQSPSVPSTAAMERSGSRVAWTILLALGVIGGIQLGLGTQWSALVLVAGVALAVWDARPLLAGLTLIGAMAGYAALRTQQAQPDRLAPWTGAQVTLRGDWDGQLLTLADPRGRVVLSPKPEARPGPLVVSGRLVRPEGQRTPGGFDQAAWLRAQGGLLTPAPTGVLAGARLRQQAPEDGLRGWFRRGLVAGLPPREAALMQAIELGDRSEISRQEFQDGSGIRDAFARAGLAHLMALSGQNVALITALLLWLLARSPLNVAVRYGLGAGLLLVYLFALVGVSPSITRAVIMGFTVLVALAVGRGRPDPLGLIALAATACLLAFPLWLTDVGFQLSFLAVLALTQSARLADRLPERWPRALRLALSATVLAELGTLPVIASTFGELPLVGLPANLLAGGVMAVLVPLGFVAGLLGPLGGVVNLAVEPLAGLLLGIVEVFGRAPVLSWGQIAPVGVASYALCALAGVLWLRGQVRAQVVLGTVLACTALTLLPGQLRPAREVVFLDVGQGDATLIRVPQLTMLVDAGGSVGSDYDVGERTVIPALRAMGVHKLDVAVATHADTDHIEGLSSVLRNLPVGELWIGHRKAGDPLVDDLLAVAAQRGVAVREVRRGDRVQADGATLTVLWPPGHVWSTEDNENSVALSLESGGWRTALLGDLPSDTEAALGTGHLDVLKAAHHGSRHSTGAALLQQAAPAHTVISVGRNTYGHPHPDVLEKLRQAGSRIWRTDQTGTIRWPVP</sequence>
<evidence type="ECO:0000256" key="4">
    <source>
        <dbReference type="ARBA" id="ARBA00022989"/>
    </source>
</evidence>
<comment type="subcellular location">
    <subcellularLocation>
        <location evidence="1">Cell membrane</location>
        <topology evidence="1">Multi-pass membrane protein</topology>
    </subcellularLocation>
</comment>
<dbReference type="InterPro" id="IPR004797">
    <property type="entry name" value="Competence_ComEC/Rec2"/>
</dbReference>
<organism evidence="9 10">
    <name type="scientific">Deinococcus deserti (strain DSM 17065 / CIP 109153 / LMG 22923 / VCD115)</name>
    <dbReference type="NCBI Taxonomy" id="546414"/>
    <lineage>
        <taxon>Bacteria</taxon>
        <taxon>Thermotogati</taxon>
        <taxon>Deinococcota</taxon>
        <taxon>Deinococci</taxon>
        <taxon>Deinococcales</taxon>
        <taxon>Deinococcaceae</taxon>
        <taxon>Deinococcus</taxon>
    </lineage>
</organism>
<feature type="transmembrane region" description="Helical" evidence="7">
    <location>
        <begin position="341"/>
        <end position="359"/>
    </location>
</feature>
<dbReference type="EMBL" id="CP001114">
    <property type="protein sequence ID" value="ACO45209.1"/>
    <property type="molecule type" value="Genomic_DNA"/>
</dbReference>
<evidence type="ECO:0000313" key="9">
    <source>
        <dbReference type="EMBL" id="ACO45209.1"/>
    </source>
</evidence>
<feature type="transmembrane region" description="Helical" evidence="7">
    <location>
        <begin position="427"/>
        <end position="446"/>
    </location>
</feature>
<keyword evidence="10" id="KW-1185">Reference proteome</keyword>
<dbReference type="CDD" id="cd07731">
    <property type="entry name" value="ComA-like_MBL-fold"/>
    <property type="match status" value="1"/>
</dbReference>
<feature type="transmembrane region" description="Helical" evidence="7">
    <location>
        <begin position="453"/>
        <end position="472"/>
    </location>
</feature>
<gene>
    <name evidence="9" type="ordered locus">Deide_03860</name>
</gene>
<name>C1CZV7_DEIDV</name>
<keyword evidence="2" id="KW-1003">Cell membrane</keyword>
<dbReference type="AlphaFoldDB" id="C1CZV7"/>
<dbReference type="NCBIfam" id="TIGR00360">
    <property type="entry name" value="ComEC_N-term"/>
    <property type="match status" value="1"/>
</dbReference>
<dbReference type="SMART" id="SM00849">
    <property type="entry name" value="Lactamase_B"/>
    <property type="match status" value="1"/>
</dbReference>
<dbReference type="PaxDb" id="546414-Deide_03860"/>
<dbReference type="SUPFAM" id="SSF56281">
    <property type="entry name" value="Metallo-hydrolase/oxidoreductase"/>
    <property type="match status" value="1"/>
</dbReference>
<feature type="compositionally biased region" description="Basic and acidic residues" evidence="6">
    <location>
        <begin position="1"/>
        <end position="13"/>
    </location>
</feature>
<evidence type="ECO:0000259" key="8">
    <source>
        <dbReference type="SMART" id="SM00849"/>
    </source>
</evidence>
<dbReference type="STRING" id="546414.Deide_03860"/>
<reference evidence="9 10" key="1">
    <citation type="journal article" date="2009" name="PLoS Genet.">
        <title>Alliance of proteomics and genomics to unravel the specificities of Sahara bacterium Deinococcus deserti.</title>
        <authorList>
            <person name="de Groot A."/>
            <person name="Dulermo R."/>
            <person name="Ortet P."/>
            <person name="Blanchard L."/>
            <person name="Guerin P."/>
            <person name="Fernandez B."/>
            <person name="Vacherie B."/>
            <person name="Dossat C."/>
            <person name="Jolivet E."/>
            <person name="Siguier P."/>
            <person name="Chandler M."/>
            <person name="Barakat M."/>
            <person name="Dedieu A."/>
            <person name="Barbe V."/>
            <person name="Heulin T."/>
            <person name="Sommer S."/>
            <person name="Achouak W."/>
            <person name="Armengaud J."/>
        </authorList>
    </citation>
    <scope>NUCLEOTIDE SEQUENCE [LARGE SCALE GENOMIC DNA]</scope>
    <source>
        <strain evidence="10">DSM 17065 / CIP 109153 / LMG 22923 / VCD115</strain>
    </source>
</reference>
<keyword evidence="3 7" id="KW-0812">Transmembrane</keyword>
<dbReference type="InterPro" id="IPR052159">
    <property type="entry name" value="Competence_DNA_uptake"/>
</dbReference>
<dbReference type="InterPro" id="IPR035681">
    <property type="entry name" value="ComA-like_MBL"/>
</dbReference>
<feature type="transmembrane region" description="Helical" evidence="7">
    <location>
        <begin position="508"/>
        <end position="527"/>
    </location>
</feature>
<dbReference type="HOGENOM" id="CLU_010363_2_4_0"/>
<dbReference type="GO" id="GO:0005886">
    <property type="term" value="C:plasma membrane"/>
    <property type="evidence" value="ECO:0007669"/>
    <property type="project" value="UniProtKB-SubCell"/>
</dbReference>
<dbReference type="eggNOG" id="COG2333">
    <property type="taxonomic scope" value="Bacteria"/>
</dbReference>
<proteinExistence type="predicted"/>
<dbReference type="NCBIfam" id="TIGR00361">
    <property type="entry name" value="ComEC_Rec2"/>
    <property type="match status" value="1"/>
</dbReference>
<dbReference type="OrthoDB" id="9761531at2"/>
<feature type="region of interest" description="Disordered" evidence="6">
    <location>
        <begin position="1"/>
        <end position="44"/>
    </location>
</feature>
<dbReference type="InterPro" id="IPR001279">
    <property type="entry name" value="Metallo-B-lactamas"/>
</dbReference>
<dbReference type="Gene3D" id="3.60.15.10">
    <property type="entry name" value="Ribonuclease Z/Hydroxyacylglutathione hydrolase-like"/>
    <property type="match status" value="1"/>
</dbReference>
<feature type="transmembrane region" description="Helical" evidence="7">
    <location>
        <begin position="90"/>
        <end position="109"/>
    </location>
</feature>
<dbReference type="eggNOG" id="COG0658">
    <property type="taxonomic scope" value="Bacteria"/>
</dbReference>
<feature type="domain" description="Metallo-beta-lactamase" evidence="8">
    <location>
        <begin position="540"/>
        <end position="736"/>
    </location>
</feature>
<evidence type="ECO:0000256" key="6">
    <source>
        <dbReference type="SAM" id="MobiDB-lite"/>
    </source>
</evidence>
<dbReference type="PANTHER" id="PTHR30619:SF1">
    <property type="entry name" value="RECOMBINATION PROTEIN 2"/>
    <property type="match status" value="1"/>
</dbReference>
<feature type="transmembrane region" description="Helical" evidence="7">
    <location>
        <begin position="307"/>
        <end position="334"/>
    </location>
</feature>
<feature type="transmembrane region" description="Helical" evidence="7">
    <location>
        <begin position="52"/>
        <end position="70"/>
    </location>
</feature>
<accession>C1CZV7</accession>
<dbReference type="PANTHER" id="PTHR30619">
    <property type="entry name" value="DNA INTERNALIZATION/COMPETENCE PROTEIN COMEC/REC2"/>
    <property type="match status" value="1"/>
</dbReference>
<dbReference type="Proteomes" id="UP000002208">
    <property type="component" value="Chromosome"/>
</dbReference>
<evidence type="ECO:0000313" key="10">
    <source>
        <dbReference type="Proteomes" id="UP000002208"/>
    </source>
</evidence>
<evidence type="ECO:0000256" key="2">
    <source>
        <dbReference type="ARBA" id="ARBA00022475"/>
    </source>
</evidence>
<evidence type="ECO:0000256" key="3">
    <source>
        <dbReference type="ARBA" id="ARBA00022692"/>
    </source>
</evidence>
<evidence type="ECO:0000256" key="5">
    <source>
        <dbReference type="ARBA" id="ARBA00023136"/>
    </source>
</evidence>
<feature type="transmembrane region" description="Helical" evidence="7">
    <location>
        <begin position="478"/>
        <end position="501"/>
    </location>
</feature>
<keyword evidence="5 7" id="KW-0472">Membrane</keyword>
<protein>
    <submittedName>
        <fullName evidence="9">Putative competence protein ComEC/Rec2 putative membrane protein</fullName>
    </submittedName>
</protein>
<evidence type="ECO:0000256" key="7">
    <source>
        <dbReference type="SAM" id="Phobius"/>
    </source>
</evidence>
<feature type="compositionally biased region" description="Basic and acidic residues" evidence="6">
    <location>
        <begin position="21"/>
        <end position="33"/>
    </location>
</feature>
<dbReference type="KEGG" id="ddr:Deide_03860"/>
<dbReference type="InterPro" id="IPR004477">
    <property type="entry name" value="ComEC_N"/>
</dbReference>
<dbReference type="Pfam" id="PF03772">
    <property type="entry name" value="Competence"/>
    <property type="match status" value="1"/>
</dbReference>
<dbReference type="GO" id="GO:0030420">
    <property type="term" value="P:establishment of competence for transformation"/>
    <property type="evidence" value="ECO:0007669"/>
    <property type="project" value="InterPro"/>
</dbReference>
<dbReference type="Pfam" id="PF00753">
    <property type="entry name" value="Lactamase_B"/>
    <property type="match status" value="1"/>
</dbReference>
<keyword evidence="4 7" id="KW-1133">Transmembrane helix</keyword>
<dbReference type="InterPro" id="IPR036866">
    <property type="entry name" value="RibonucZ/Hydroxyglut_hydro"/>
</dbReference>
<evidence type="ECO:0000256" key="1">
    <source>
        <dbReference type="ARBA" id="ARBA00004651"/>
    </source>
</evidence>